<feature type="compositionally biased region" description="Low complexity" evidence="1">
    <location>
        <begin position="222"/>
        <end position="231"/>
    </location>
</feature>
<feature type="compositionally biased region" description="Basic and acidic residues" evidence="1">
    <location>
        <begin position="52"/>
        <end position="74"/>
    </location>
</feature>
<evidence type="ECO:0000313" key="2">
    <source>
        <dbReference type="EMBL" id="NIE49904.1"/>
    </source>
</evidence>
<reference evidence="2" key="1">
    <citation type="submission" date="2020-03" db="EMBL/GenBank/DDBJ databases">
        <title>A transcriptome and proteome of the tick Rhipicephalus microplus shaped by the genetic composition of its hosts and developmental stage.</title>
        <authorList>
            <person name="Garcia G.R."/>
            <person name="Ribeiro J.M.C."/>
            <person name="Maruyama S.R."/>
            <person name="Gardinasse L.G."/>
            <person name="Nelson K."/>
            <person name="Ferreira B.R."/>
            <person name="Andrade T.G."/>
            <person name="Santos I.K.F.M."/>
        </authorList>
    </citation>
    <scope>NUCLEOTIDE SEQUENCE</scope>
    <source>
        <strain evidence="2">NSGR</strain>
        <tissue evidence="2">Salivary glands</tissue>
    </source>
</reference>
<dbReference type="OrthoDB" id="10442762at2759"/>
<proteinExistence type="predicted"/>
<feature type="region of interest" description="Disordered" evidence="1">
    <location>
        <begin position="36"/>
        <end position="82"/>
    </location>
</feature>
<organism evidence="2">
    <name type="scientific">Rhipicephalus microplus</name>
    <name type="common">Cattle tick</name>
    <name type="synonym">Boophilus microplus</name>
    <dbReference type="NCBI Taxonomy" id="6941"/>
    <lineage>
        <taxon>Eukaryota</taxon>
        <taxon>Metazoa</taxon>
        <taxon>Ecdysozoa</taxon>
        <taxon>Arthropoda</taxon>
        <taxon>Chelicerata</taxon>
        <taxon>Arachnida</taxon>
        <taxon>Acari</taxon>
        <taxon>Parasitiformes</taxon>
        <taxon>Ixodida</taxon>
        <taxon>Ixodoidea</taxon>
        <taxon>Ixodidae</taxon>
        <taxon>Rhipicephalinae</taxon>
        <taxon>Rhipicephalus</taxon>
        <taxon>Boophilus</taxon>
    </lineage>
</organism>
<dbReference type="AlphaFoldDB" id="A0A6G5AG56"/>
<dbReference type="VEuPathDB" id="VectorBase:LOC119170529"/>
<evidence type="ECO:0000256" key="1">
    <source>
        <dbReference type="SAM" id="MobiDB-lite"/>
    </source>
</evidence>
<accession>A0A6G5AG56</accession>
<feature type="region of interest" description="Disordered" evidence="1">
    <location>
        <begin position="215"/>
        <end position="248"/>
    </location>
</feature>
<name>A0A6G5AG56_RHIMP</name>
<sequence>MHLDTSAKAFSTSHKTDAEPCLSLSSVILTNPSEPGRWVAFTESGPPPKGNAEAKHETEKKGKKGREDENDQRCKSFTTLPGTPGRRKTMRSFVAYPAATLLVLLAVIETGLCRKALPCPAHCSASLTVFMPDGSTTSVHGSKAVEVIRFKEEISRASWKHLVVIKVANTKIRVPPSLETMIRLVVKKYPDLGQVLIQIIMGEAKNQQKYTYMKGPNKNVGTTTKTRTITKGSPQGSRPKGFLRSPTR</sequence>
<dbReference type="EMBL" id="GIKN01007631">
    <property type="protein sequence ID" value="NIE49904.1"/>
    <property type="molecule type" value="Transcribed_RNA"/>
</dbReference>
<protein>
    <submittedName>
        <fullName evidence="2">Putative immunoglobulin g binding protein a</fullName>
    </submittedName>
</protein>